<accession>A0ACC3NE20</accession>
<reference evidence="1" key="1">
    <citation type="submission" date="2023-07" db="EMBL/GenBank/DDBJ databases">
        <title>Black Yeasts Isolated from many extreme environments.</title>
        <authorList>
            <person name="Coleine C."/>
            <person name="Stajich J.E."/>
            <person name="Selbmann L."/>
        </authorList>
    </citation>
    <scope>NUCLEOTIDE SEQUENCE</scope>
    <source>
        <strain evidence="1">CCFEE 5714</strain>
    </source>
</reference>
<comment type="caution">
    <text evidence="1">The sequence shown here is derived from an EMBL/GenBank/DDBJ whole genome shotgun (WGS) entry which is preliminary data.</text>
</comment>
<sequence>MTPTLDDPLQSPQDSDSESNIAIKKTRPEKSPLNSIARLPYRRSNASLSNLFASTTSLPTQTAARSPSESGAVTPPAAAVNGSVFSPTGSTVRSPSPALSGRLGTSAGNETRDLILRAFSPHVSILASPDTEELIRHKGIHGGLLELLRPFGEHVPGKVTIRDSSGASRSWDDFSVRFVGVKDGLENPRGANRNSADSTSSKNGQRASMLEYKPARLRSGGDVPQIEELVDRHLTFAEERSGPFEADYLNHKDINNADPNATSPFYQLYVRRLLSGLPMVPSETISHPVASVIAISSRSPSPIEELRTLYASSNTGEHRLPQWVHNEFLRYYVLIHDEDYDDIQKSMGLYDQMKRHFGLHCHLLRLRSTQCVPTDDDAMRLPQCEWTAAAEELAEIVRRETSEDDEDPTPYIFESDAAALRAFVREMVTQSVIPSMERASATWNDQVASRRRGISGRFMSLSKRFTAFGGNRNSSVPSLGGSSSNYDSLQGFYRPDAPEAVMRRLADYSTMLRDYKLAQSTYEILCQDFKNDKAWRHYAAANEMAAFSSLIAISGLSSKVRVEAIDQYLETAYYSYITRVGAPYNALRTLILGIELLRLRGGSALDDAARWSSKILDDRLVGPVGHVLMMERIAACYTEHKGVAGLPSAERKRKAAFWNMLACDAWLRLEKGSRAERCINEATRLYGLSEDQVEFDSMRSFLLELQEAVKRNRGPQHLDGADLLADDASTLVETLQDDNERLARRPSGAGVAPIGPMHGHGHRKNLSVNAPPQLQTVFDPLGAVPSVYETTPSTQLRRPSGGAGIAPMSPHVEDLLPASHLSPVGERSAGREDDGFEFGHILVRKRKPHVAKGIPDTIVGDMCHDNARSTAS</sequence>
<organism evidence="1 2">
    <name type="scientific">Vermiconidia calcicola</name>
    <dbReference type="NCBI Taxonomy" id="1690605"/>
    <lineage>
        <taxon>Eukaryota</taxon>
        <taxon>Fungi</taxon>
        <taxon>Dikarya</taxon>
        <taxon>Ascomycota</taxon>
        <taxon>Pezizomycotina</taxon>
        <taxon>Dothideomycetes</taxon>
        <taxon>Dothideomycetidae</taxon>
        <taxon>Mycosphaerellales</taxon>
        <taxon>Extremaceae</taxon>
        <taxon>Vermiconidia</taxon>
    </lineage>
</organism>
<gene>
    <name evidence="1" type="ORF">LTR37_007478</name>
</gene>
<dbReference type="EMBL" id="JAUTXU010000052">
    <property type="protein sequence ID" value="KAK3714988.1"/>
    <property type="molecule type" value="Genomic_DNA"/>
</dbReference>
<name>A0ACC3NE20_9PEZI</name>
<evidence type="ECO:0000313" key="1">
    <source>
        <dbReference type="EMBL" id="KAK3714988.1"/>
    </source>
</evidence>
<dbReference type="Proteomes" id="UP001281147">
    <property type="component" value="Unassembled WGS sequence"/>
</dbReference>
<protein>
    <submittedName>
        <fullName evidence="1">Uncharacterized protein</fullName>
    </submittedName>
</protein>
<proteinExistence type="predicted"/>
<evidence type="ECO:0000313" key="2">
    <source>
        <dbReference type="Proteomes" id="UP001281147"/>
    </source>
</evidence>
<keyword evidence="2" id="KW-1185">Reference proteome</keyword>